<protein>
    <submittedName>
        <fullName evidence="1">Uncharacterized protein</fullName>
    </submittedName>
</protein>
<gene>
    <name evidence="1" type="ORF">MaMVDC_101</name>
</gene>
<name>A0A075BS20_9CAUD</name>
<dbReference type="Proteomes" id="UP000028567">
    <property type="component" value="Segment"/>
</dbReference>
<evidence type="ECO:0000313" key="1">
    <source>
        <dbReference type="EMBL" id="AGR48666.1"/>
    </source>
</evidence>
<dbReference type="EMBL" id="KF356199">
    <property type="protein sequence ID" value="AGR48666.1"/>
    <property type="molecule type" value="Genomic_DNA"/>
</dbReference>
<dbReference type="GeneID" id="26643279"/>
<sequence>MNLNTILSTIQQKLQGTILNGTISPLSNLYFLLRAIAACIVDLYEETRPVTIMDATDVELDAMALLYGIIRKEGTPANGYALVLGPVPKGTVMLTPDNVTIILSEAINNSGETRVAVTVGRPGEAVIPAGTPLCDPVTGATGVVGLYRNPFNEAVGDIVNGTDRESDDDLRIRVLEYLDLSDSSSLSALRATIINEINTLSRIVIVDSDPTPGYITVYTDASDERTLFQISKVIENNKAVGIGFRVKTLRPFPYNVRVAVAGNVNAGLVIRQYFRNLAPLTSPSARGIGLALVNSGASAARVLSTLPLAPVDTMPVLESVEVVPIG</sequence>
<keyword evidence="2" id="KW-1185">Reference proteome</keyword>
<organism evidence="1 2">
    <name type="scientific">Microcystis phage MaMV-DC</name>
    <dbReference type="NCBI Taxonomy" id="1357715"/>
    <lineage>
        <taxon>Viruses</taxon>
        <taxon>Duplodnaviria</taxon>
        <taxon>Heunggongvirae</taxon>
        <taxon>Uroviricota</taxon>
        <taxon>Caudoviricetes</taxon>
        <taxon>Fukuivirus</taxon>
        <taxon>Fukuivirus MVDC</taxon>
    </lineage>
</organism>
<accession>A0A075BS20</accession>
<evidence type="ECO:0000313" key="2">
    <source>
        <dbReference type="Proteomes" id="UP000028567"/>
    </source>
</evidence>
<proteinExistence type="predicted"/>
<reference evidence="1 2" key="1">
    <citation type="submission" date="2013-07" db="EMBL/GenBank/DDBJ databases">
        <title>Sequencing and analysis of the complete genome of Microcystis aeruginosa phage MaMV-DC.</title>
        <authorList>
            <person name="Ou T."/>
            <person name="Li S.H."/>
            <person name="Zhang Q.Y."/>
        </authorList>
    </citation>
    <scope>NUCLEOTIDE SEQUENCE [LARGE SCALE GENOMIC DNA]</scope>
</reference>
<dbReference type="RefSeq" id="YP_009217785.1">
    <property type="nucleotide sequence ID" value="NC_029002.1"/>
</dbReference>
<dbReference type="KEGG" id="vg:26643279"/>